<dbReference type="eggNOG" id="ENOG5033M0I">
    <property type="taxonomic scope" value="Bacteria"/>
</dbReference>
<sequence length="62" mass="7141">MRTDFVEAATLEIYRFVPPALLPDNIGELHFDEFLALLARARYIEEVEEDIVARAISKVFSE</sequence>
<organism evidence="2 5">
    <name type="scientific">Syntrophobotulus glycolicus (strain DSM 8271 / FlGlyR)</name>
    <dbReference type="NCBI Taxonomy" id="645991"/>
    <lineage>
        <taxon>Bacteria</taxon>
        <taxon>Bacillati</taxon>
        <taxon>Bacillota</taxon>
        <taxon>Clostridia</taxon>
        <taxon>Eubacteriales</taxon>
        <taxon>Desulfitobacteriaceae</taxon>
        <taxon>Syntrophobotulus</taxon>
    </lineage>
</organism>
<evidence type="ECO:0000313" key="2">
    <source>
        <dbReference type="EMBL" id="ADY56888.1"/>
    </source>
</evidence>
<dbReference type="Proteomes" id="UP000007488">
    <property type="component" value="Chromosome"/>
</dbReference>
<dbReference type="AlphaFoldDB" id="F0SWP8"/>
<reference evidence="5" key="2">
    <citation type="submission" date="2011-02" db="EMBL/GenBank/DDBJ databases">
        <title>The complete genome of Syntrophobotulus glycolicus DSM 8271.</title>
        <authorList>
            <person name="Lucas S."/>
            <person name="Copeland A."/>
            <person name="Lapidus A."/>
            <person name="Bruce D."/>
            <person name="Goodwin L."/>
            <person name="Pitluck S."/>
            <person name="Kyrpides N."/>
            <person name="Mavromatis K."/>
            <person name="Pagani I."/>
            <person name="Ivanova N."/>
            <person name="Mikhailova N."/>
            <person name="Chertkov O."/>
            <person name="Held B."/>
            <person name="Detter J.C."/>
            <person name="Tapia R."/>
            <person name="Han C."/>
            <person name="Land M."/>
            <person name="Hauser L."/>
            <person name="Markowitz V."/>
            <person name="Cheng J.-F."/>
            <person name="Hugenholtz P."/>
            <person name="Woyke T."/>
            <person name="Wu D."/>
            <person name="Spring S."/>
            <person name="Schroeder M."/>
            <person name="Brambilla E."/>
            <person name="Klenk H.-P."/>
            <person name="Eisen J.A."/>
        </authorList>
    </citation>
    <scope>NUCLEOTIDE SEQUENCE [LARGE SCALE GENOMIC DNA]</scope>
    <source>
        <strain evidence="5">DSM 8271 / FlGlyR</strain>
    </source>
</reference>
<dbReference type="EMBL" id="CP002547">
    <property type="protein sequence ID" value="ADY54913.1"/>
    <property type="molecule type" value="Genomic_DNA"/>
</dbReference>
<dbReference type="STRING" id="645991.Sgly_0548"/>
<proteinExistence type="predicted"/>
<dbReference type="EMBL" id="CP002547">
    <property type="protein sequence ID" value="ADY56888.1"/>
    <property type="molecule type" value="Genomic_DNA"/>
</dbReference>
<dbReference type="HOGENOM" id="CLU_2883181_0_0_9"/>
<dbReference type="KEGG" id="sgy:Sgly_2956"/>
<dbReference type="EMBL" id="CP002547">
    <property type="protein sequence ID" value="ADY57397.1"/>
    <property type="molecule type" value="Genomic_DNA"/>
</dbReference>
<name>F0SWP8_SYNGF</name>
<gene>
    <name evidence="1" type="ordered locus">Sgly_0548</name>
    <name evidence="2" type="ordered locus">Sgly_2609</name>
    <name evidence="3" type="ordered locus">Sgly_2956</name>
    <name evidence="4" type="ordered locus">Sgly_3131</name>
</gene>
<protein>
    <submittedName>
        <fullName evidence="2">Uncharacterized protein</fullName>
    </submittedName>
</protein>
<evidence type="ECO:0000313" key="5">
    <source>
        <dbReference type="Proteomes" id="UP000007488"/>
    </source>
</evidence>
<reference evidence="2 5" key="1">
    <citation type="journal article" date="2011" name="Stand. Genomic Sci.">
        <title>Complete genome sequence of Syntrophobotulus glycolicus type strain (FlGlyR).</title>
        <authorList>
            <person name="Han C."/>
            <person name="Mwirichia R."/>
            <person name="Chertkov O."/>
            <person name="Held B."/>
            <person name="Lapidus A."/>
            <person name="Nolan M."/>
            <person name="Lucas S."/>
            <person name="Hammon N."/>
            <person name="Deshpande S."/>
            <person name="Cheng J.F."/>
            <person name="Tapia R."/>
            <person name="Goodwin L."/>
            <person name="Pitluck S."/>
            <person name="Huntemann M."/>
            <person name="Liolios K."/>
            <person name="Ivanova N."/>
            <person name="Pagani I."/>
            <person name="Mavromatis K."/>
            <person name="Ovchinikova G."/>
            <person name="Pati A."/>
            <person name="Chen A."/>
            <person name="Palaniappan K."/>
            <person name="Land M."/>
            <person name="Hauser L."/>
            <person name="Brambilla E.M."/>
            <person name="Rohde M."/>
            <person name="Spring S."/>
            <person name="Sikorski J."/>
            <person name="Goker M."/>
            <person name="Woyke T."/>
            <person name="Bristow J."/>
            <person name="Eisen J.A."/>
            <person name="Markowitz V."/>
            <person name="Hugenholtz P."/>
            <person name="Kyrpides N.C."/>
            <person name="Klenk H.P."/>
            <person name="Detter J.C."/>
        </authorList>
    </citation>
    <scope>NUCLEOTIDE SEQUENCE [LARGE SCALE GENOMIC DNA]</scope>
    <source>
        <strain evidence="2">DSM 8271</strain>
        <strain evidence="5">DSM 8271 / FlGlyR</strain>
    </source>
</reference>
<dbReference type="OrthoDB" id="1854488at2"/>
<evidence type="ECO:0000313" key="3">
    <source>
        <dbReference type="EMBL" id="ADY57225.1"/>
    </source>
</evidence>
<evidence type="ECO:0000313" key="1">
    <source>
        <dbReference type="EMBL" id="ADY54913.1"/>
    </source>
</evidence>
<dbReference type="KEGG" id="sgy:Sgly_0548"/>
<dbReference type="RefSeq" id="WP_013623784.1">
    <property type="nucleotide sequence ID" value="NC_015172.1"/>
</dbReference>
<accession>F0SWP8</accession>
<dbReference type="EMBL" id="CP002547">
    <property type="protein sequence ID" value="ADY57225.1"/>
    <property type="molecule type" value="Genomic_DNA"/>
</dbReference>
<dbReference type="KEGG" id="sgy:Sgly_3131"/>
<dbReference type="KEGG" id="sgy:Sgly_2609"/>
<evidence type="ECO:0000313" key="4">
    <source>
        <dbReference type="EMBL" id="ADY57397.1"/>
    </source>
</evidence>
<keyword evidence="5" id="KW-1185">Reference proteome</keyword>